<dbReference type="Proteomes" id="UP000183208">
    <property type="component" value="Unassembled WGS sequence"/>
</dbReference>
<protein>
    <submittedName>
        <fullName evidence="1">Uncharacterized protein</fullName>
    </submittedName>
</protein>
<evidence type="ECO:0000313" key="1">
    <source>
        <dbReference type="EMBL" id="SEC03676.1"/>
    </source>
</evidence>
<dbReference type="EMBL" id="FNTI01000001">
    <property type="protein sequence ID" value="SEC03676.1"/>
    <property type="molecule type" value="Genomic_DNA"/>
</dbReference>
<organism evidence="1 2">
    <name type="scientific">Bradyrhizobium lablabi</name>
    <dbReference type="NCBI Taxonomy" id="722472"/>
    <lineage>
        <taxon>Bacteria</taxon>
        <taxon>Pseudomonadati</taxon>
        <taxon>Pseudomonadota</taxon>
        <taxon>Alphaproteobacteria</taxon>
        <taxon>Hyphomicrobiales</taxon>
        <taxon>Nitrobacteraceae</taxon>
        <taxon>Bradyrhizobium</taxon>
    </lineage>
</organism>
<gene>
    <name evidence="1" type="ORF">SAMN05444171_0505</name>
</gene>
<reference evidence="1 2" key="1">
    <citation type="submission" date="2016-10" db="EMBL/GenBank/DDBJ databases">
        <authorList>
            <person name="de Groot N.N."/>
        </authorList>
    </citation>
    <scope>NUCLEOTIDE SEQUENCE [LARGE SCALE GENOMIC DNA]</scope>
    <source>
        <strain evidence="1 2">GAS522</strain>
    </source>
</reference>
<name>A0A1M7KWE8_9BRAD</name>
<proteinExistence type="predicted"/>
<sequence>MKSADVNQISFVEYFDCENYSVNDRSSALQ</sequence>
<accession>A0A1M7KWE8</accession>
<dbReference type="AlphaFoldDB" id="A0A1M7KWE8"/>
<evidence type="ECO:0000313" key="2">
    <source>
        <dbReference type="Proteomes" id="UP000183208"/>
    </source>
</evidence>